<evidence type="ECO:0000256" key="4">
    <source>
        <dbReference type="ARBA" id="ARBA00023163"/>
    </source>
</evidence>
<dbReference type="GO" id="GO:0006352">
    <property type="term" value="P:DNA-templated transcription initiation"/>
    <property type="evidence" value="ECO:0007669"/>
    <property type="project" value="InterPro"/>
</dbReference>
<organism evidence="6 7">
    <name type="scientific">Cetobacterium ceti</name>
    <dbReference type="NCBI Taxonomy" id="180163"/>
    <lineage>
        <taxon>Bacteria</taxon>
        <taxon>Fusobacteriati</taxon>
        <taxon>Fusobacteriota</taxon>
        <taxon>Fusobacteriia</taxon>
        <taxon>Fusobacteriales</taxon>
        <taxon>Fusobacteriaceae</taxon>
        <taxon>Cetobacterium</taxon>
    </lineage>
</organism>
<dbReference type="SUPFAM" id="SSF88946">
    <property type="entry name" value="Sigma2 domain of RNA polymerase sigma factors"/>
    <property type="match status" value="1"/>
</dbReference>
<dbReference type="PANTHER" id="PTHR30385">
    <property type="entry name" value="SIGMA FACTOR F FLAGELLAR"/>
    <property type="match status" value="1"/>
</dbReference>
<keyword evidence="4" id="KW-0804">Transcription</keyword>
<reference evidence="6 7" key="1">
    <citation type="submission" date="2017-02" db="EMBL/GenBank/DDBJ databases">
        <authorList>
            <person name="Peterson S.W."/>
        </authorList>
    </citation>
    <scope>NUCLEOTIDE SEQUENCE [LARGE SCALE GENOMIC DNA]</scope>
    <source>
        <strain evidence="6 7">ATCC 700028</strain>
    </source>
</reference>
<dbReference type="Pfam" id="PF04542">
    <property type="entry name" value="Sigma70_r2"/>
    <property type="match status" value="1"/>
</dbReference>
<dbReference type="EMBL" id="FUWX01000032">
    <property type="protein sequence ID" value="SKA07470.1"/>
    <property type="molecule type" value="Genomic_DNA"/>
</dbReference>
<evidence type="ECO:0000313" key="7">
    <source>
        <dbReference type="Proteomes" id="UP000191153"/>
    </source>
</evidence>
<dbReference type="InterPro" id="IPR007627">
    <property type="entry name" value="RNA_pol_sigma70_r2"/>
</dbReference>
<dbReference type="OrthoDB" id="9783788at2"/>
<evidence type="ECO:0000256" key="1">
    <source>
        <dbReference type="ARBA" id="ARBA00023015"/>
    </source>
</evidence>
<evidence type="ECO:0000259" key="5">
    <source>
        <dbReference type="Pfam" id="PF04542"/>
    </source>
</evidence>
<keyword evidence="1" id="KW-0805">Transcription regulation</keyword>
<dbReference type="InterPro" id="IPR013325">
    <property type="entry name" value="RNA_pol_sigma_r2"/>
</dbReference>
<evidence type="ECO:0000256" key="3">
    <source>
        <dbReference type="ARBA" id="ARBA00023125"/>
    </source>
</evidence>
<keyword evidence="2" id="KW-0731">Sigma factor</keyword>
<dbReference type="RefSeq" id="WP_078694880.1">
    <property type="nucleotide sequence ID" value="NZ_FUWX01000032.1"/>
</dbReference>
<proteinExistence type="predicted"/>
<dbReference type="STRING" id="180163.SAMN02745174_02458"/>
<dbReference type="Proteomes" id="UP000191153">
    <property type="component" value="Unassembled WGS sequence"/>
</dbReference>
<protein>
    <submittedName>
        <fullName evidence="6">RNA polymerase, sigma 30 subunit, SigH</fullName>
    </submittedName>
</protein>
<sequence>MVNEFIIKRAKNGDEDSFIFILEDFTPLIKAVCKKYFIKNGDFDDLYQEGVIGLLKAVKAFDFMRNCSFYTFANLCIKRQIFTLIHSSNAYKNQLLNQAVTDIYIAEEEDIEYAHDNNKSLDYNNPEEIYISKEKLELLETYLKKVLSPLEMDVFYKMKNGYSYTEIATLLSISAKSSDNTIQRIKKKIRKYLKIYNNF</sequence>
<dbReference type="Gene3D" id="1.10.10.10">
    <property type="entry name" value="Winged helix-like DNA-binding domain superfamily/Winged helix DNA-binding domain"/>
    <property type="match status" value="1"/>
</dbReference>
<evidence type="ECO:0000256" key="2">
    <source>
        <dbReference type="ARBA" id="ARBA00023082"/>
    </source>
</evidence>
<dbReference type="Gene3D" id="1.20.120.1810">
    <property type="match status" value="1"/>
</dbReference>
<dbReference type="InterPro" id="IPR014284">
    <property type="entry name" value="RNA_pol_sigma-70_dom"/>
</dbReference>
<dbReference type="GO" id="GO:0016987">
    <property type="term" value="F:sigma factor activity"/>
    <property type="evidence" value="ECO:0007669"/>
    <property type="project" value="UniProtKB-KW"/>
</dbReference>
<dbReference type="PANTHER" id="PTHR30385:SF1">
    <property type="entry name" value="RNA POLYMERASE SIGMA-H FACTOR"/>
    <property type="match status" value="1"/>
</dbReference>
<dbReference type="InterPro" id="IPR016371">
    <property type="entry name" value="RNA_pol_sigma-H_factor"/>
</dbReference>
<dbReference type="PIRSF" id="PIRSF002939">
    <property type="entry name" value="RNA_polymerase_sigma-H_factor"/>
    <property type="match status" value="1"/>
</dbReference>
<dbReference type="InterPro" id="IPR036388">
    <property type="entry name" value="WH-like_DNA-bd_sf"/>
</dbReference>
<accession>A0A1T4QUP7</accession>
<dbReference type="NCBIfam" id="TIGR02937">
    <property type="entry name" value="sigma70-ECF"/>
    <property type="match status" value="1"/>
</dbReference>
<keyword evidence="3" id="KW-0238">DNA-binding</keyword>
<evidence type="ECO:0000313" key="6">
    <source>
        <dbReference type="EMBL" id="SKA07470.1"/>
    </source>
</evidence>
<feature type="domain" description="RNA polymerase sigma-70 region 2" evidence="5">
    <location>
        <begin position="23"/>
        <end position="84"/>
    </location>
</feature>
<gene>
    <name evidence="6" type="ORF">SAMN02745174_02458</name>
</gene>
<dbReference type="AlphaFoldDB" id="A0A1T4QUP7"/>
<keyword evidence="7" id="KW-1185">Reference proteome</keyword>
<dbReference type="GO" id="GO:0003677">
    <property type="term" value="F:DNA binding"/>
    <property type="evidence" value="ECO:0007669"/>
    <property type="project" value="UniProtKB-KW"/>
</dbReference>
<dbReference type="InterPro" id="IPR013324">
    <property type="entry name" value="RNA_pol_sigma_r3/r4-like"/>
</dbReference>
<name>A0A1T4QUP7_9FUSO</name>
<dbReference type="SUPFAM" id="SSF88659">
    <property type="entry name" value="Sigma3 and sigma4 domains of RNA polymerase sigma factors"/>
    <property type="match status" value="1"/>
</dbReference>